<protein>
    <submittedName>
        <fullName evidence="8">Cytochrome c peroxidase</fullName>
    </submittedName>
</protein>
<evidence type="ECO:0000313" key="8">
    <source>
        <dbReference type="EMBL" id="SFT68266.1"/>
    </source>
</evidence>
<organism evidence="8 9">
    <name type="scientific">Lishizhenia tianjinensis</name>
    <dbReference type="NCBI Taxonomy" id="477690"/>
    <lineage>
        <taxon>Bacteria</taxon>
        <taxon>Pseudomonadati</taxon>
        <taxon>Bacteroidota</taxon>
        <taxon>Flavobacteriia</taxon>
        <taxon>Flavobacteriales</taxon>
        <taxon>Crocinitomicaceae</taxon>
        <taxon>Lishizhenia</taxon>
    </lineage>
</organism>
<dbReference type="GO" id="GO:0009055">
    <property type="term" value="F:electron transfer activity"/>
    <property type="evidence" value="ECO:0007669"/>
    <property type="project" value="InterPro"/>
</dbReference>
<feature type="domain" description="Cytochrome c" evidence="7">
    <location>
        <begin position="450"/>
        <end position="596"/>
    </location>
</feature>
<proteinExistence type="predicted"/>
<evidence type="ECO:0000313" key="9">
    <source>
        <dbReference type="Proteomes" id="UP000236454"/>
    </source>
</evidence>
<evidence type="ECO:0000256" key="3">
    <source>
        <dbReference type="ARBA" id="ARBA00022723"/>
    </source>
</evidence>
<feature type="domain" description="Cytochrome c" evidence="7">
    <location>
        <begin position="296"/>
        <end position="457"/>
    </location>
</feature>
<dbReference type="Proteomes" id="UP000236454">
    <property type="component" value="Unassembled WGS sequence"/>
</dbReference>
<dbReference type="InterPro" id="IPR009056">
    <property type="entry name" value="Cyt_c-like_dom"/>
</dbReference>
<dbReference type="SUPFAM" id="SSF46626">
    <property type="entry name" value="Cytochrome c"/>
    <property type="match status" value="2"/>
</dbReference>
<evidence type="ECO:0000256" key="4">
    <source>
        <dbReference type="ARBA" id="ARBA00023002"/>
    </source>
</evidence>
<dbReference type="Gene3D" id="1.10.760.10">
    <property type="entry name" value="Cytochrome c-like domain"/>
    <property type="match status" value="2"/>
</dbReference>
<sequence length="602" mass="68572">MNKTLFFLLTAVILSLAFYDKKQSVHPVQVNFVHTMSQLNTEMNSLQTQLKDLTKEELIQQYFVVRKLFKEAEYLIAYVDAELYETRINESPLLKPLKGVAQKEIHAPGGFQVLDESLFSDTINKEEISEIILKLGRELSFFQKRLQSIKLSEAQMLVALKLEMIRSFTMGITGFDTPGSMHAITDLKSVNTSLITAFNQINIRYQSEHLKELVAHLENTEYSSFDEFNRFAYYKEVLLPAFGKMEAFRIENNIESEEEMHMNPLAYNSKFTNIFSPQFLNKSYFLHVAPSALEQDKIDLGKQLFNDKLLSQNGDLSCASCHNKDKAFTDQVAKSLNFMKDTLKRNSPSLNYSIYATQYFHDMRAQELKNQMEHVFTSPLEFNSTPLEITEKLVNHPTYPSLFKQCFPEEDHPVSITTLYTVIKSYLASLPTFDSEFDRAISDPEVTISQDVINGFNLFMGKAQCATCHFPPTFSGLVPPYFKDSESEVLGVLKDENFENPVLDEDAGRAANGILKEGYEFYANSFKTPTIRNVSISFPYMHNGSITSLEKVVDFYNEGGGAGLGLDIPHQTLPTDKLNLTQKEKADLVKFMEALTDSVYVQ</sequence>
<keyword evidence="4" id="KW-0560">Oxidoreductase</keyword>
<evidence type="ECO:0000256" key="1">
    <source>
        <dbReference type="ARBA" id="ARBA00004196"/>
    </source>
</evidence>
<comment type="subcellular location">
    <subcellularLocation>
        <location evidence="1">Cell envelope</location>
    </subcellularLocation>
</comment>
<dbReference type="InterPro" id="IPR036909">
    <property type="entry name" value="Cyt_c-like_dom_sf"/>
</dbReference>
<dbReference type="RefSeq" id="WP_090248469.1">
    <property type="nucleotide sequence ID" value="NZ_FPAS01000002.1"/>
</dbReference>
<gene>
    <name evidence="8" type="ORF">SAMN05216474_1775</name>
</gene>
<dbReference type="PROSITE" id="PS51007">
    <property type="entry name" value="CYTC"/>
    <property type="match status" value="2"/>
</dbReference>
<dbReference type="Gene3D" id="1.20.1420.20">
    <property type="entry name" value="M75 peptidase, HXXE motif"/>
    <property type="match status" value="1"/>
</dbReference>
<name>A0A1I7A000_9FLAO</name>
<dbReference type="InterPro" id="IPR038352">
    <property type="entry name" value="Imelysin_sf"/>
</dbReference>
<keyword evidence="3 6" id="KW-0479">Metal-binding</keyword>
<reference evidence="8 9" key="1">
    <citation type="submission" date="2016-10" db="EMBL/GenBank/DDBJ databases">
        <authorList>
            <person name="de Groot N.N."/>
        </authorList>
    </citation>
    <scope>NUCLEOTIDE SEQUENCE [LARGE SCALE GENOMIC DNA]</scope>
    <source>
        <strain evidence="8 9">CGMCC 1.7005</strain>
    </source>
</reference>
<evidence type="ECO:0000256" key="2">
    <source>
        <dbReference type="ARBA" id="ARBA00022617"/>
    </source>
</evidence>
<keyword evidence="2 6" id="KW-0349">Heme</keyword>
<keyword evidence="5 6" id="KW-0408">Iron</keyword>
<dbReference type="GO" id="GO:0030313">
    <property type="term" value="C:cell envelope"/>
    <property type="evidence" value="ECO:0007669"/>
    <property type="project" value="UniProtKB-SubCell"/>
</dbReference>
<keyword evidence="8" id="KW-0575">Peroxidase</keyword>
<dbReference type="InterPro" id="IPR004852">
    <property type="entry name" value="Di-haem_cyt_c_peroxidsae"/>
</dbReference>
<dbReference type="OrthoDB" id="9805202at2"/>
<keyword evidence="9" id="KW-1185">Reference proteome</keyword>
<dbReference type="STRING" id="477690.SAMN05216474_1775"/>
<dbReference type="PANTHER" id="PTHR30600">
    <property type="entry name" value="CYTOCHROME C PEROXIDASE-RELATED"/>
    <property type="match status" value="1"/>
</dbReference>
<accession>A0A1I7A000</accession>
<dbReference type="EMBL" id="FPAS01000002">
    <property type="protein sequence ID" value="SFT68266.1"/>
    <property type="molecule type" value="Genomic_DNA"/>
</dbReference>
<dbReference type="GO" id="GO:0004130">
    <property type="term" value="F:cytochrome-c peroxidase activity"/>
    <property type="evidence" value="ECO:0007669"/>
    <property type="project" value="TreeGrafter"/>
</dbReference>
<evidence type="ECO:0000256" key="5">
    <source>
        <dbReference type="ARBA" id="ARBA00023004"/>
    </source>
</evidence>
<dbReference type="GO" id="GO:0046872">
    <property type="term" value="F:metal ion binding"/>
    <property type="evidence" value="ECO:0007669"/>
    <property type="project" value="UniProtKB-KW"/>
</dbReference>
<dbReference type="InterPro" id="IPR051395">
    <property type="entry name" value="Cytochrome_c_Peroxidase/MauG"/>
</dbReference>
<evidence type="ECO:0000259" key="7">
    <source>
        <dbReference type="PROSITE" id="PS51007"/>
    </source>
</evidence>
<dbReference type="Pfam" id="PF03150">
    <property type="entry name" value="CCP_MauG"/>
    <property type="match status" value="1"/>
</dbReference>
<dbReference type="GO" id="GO:0020037">
    <property type="term" value="F:heme binding"/>
    <property type="evidence" value="ECO:0007669"/>
    <property type="project" value="InterPro"/>
</dbReference>
<evidence type="ECO:0000256" key="6">
    <source>
        <dbReference type="PROSITE-ProRule" id="PRU00433"/>
    </source>
</evidence>
<dbReference type="AlphaFoldDB" id="A0A1I7A000"/>